<keyword evidence="3" id="KW-1185">Reference proteome</keyword>
<name>A0ABW5D498_9BACT</name>
<proteinExistence type="predicted"/>
<evidence type="ECO:0000313" key="2">
    <source>
        <dbReference type="EMBL" id="MFD2255249.1"/>
    </source>
</evidence>
<feature type="signal peptide" evidence="1">
    <location>
        <begin position="1"/>
        <end position="20"/>
    </location>
</feature>
<feature type="chain" id="PRO_5046440699" evidence="1">
    <location>
        <begin position="21"/>
        <end position="147"/>
    </location>
</feature>
<dbReference type="EMBL" id="JBHUIT010000001">
    <property type="protein sequence ID" value="MFD2255249.1"/>
    <property type="molecule type" value="Genomic_DNA"/>
</dbReference>
<dbReference type="RefSeq" id="WP_386817911.1">
    <property type="nucleotide sequence ID" value="NZ_JBHUIT010000001.1"/>
</dbReference>
<protein>
    <submittedName>
        <fullName evidence="2">YHS domain-containing (Seleno)protein</fullName>
    </submittedName>
</protein>
<reference evidence="3" key="1">
    <citation type="journal article" date="2019" name="Int. J. Syst. Evol. Microbiol.">
        <title>The Global Catalogue of Microorganisms (GCM) 10K type strain sequencing project: providing services to taxonomists for standard genome sequencing and annotation.</title>
        <authorList>
            <consortium name="The Broad Institute Genomics Platform"/>
            <consortium name="The Broad Institute Genome Sequencing Center for Infectious Disease"/>
            <person name="Wu L."/>
            <person name="Ma J."/>
        </authorList>
    </citation>
    <scope>NUCLEOTIDE SEQUENCE [LARGE SCALE GENOMIC DNA]</scope>
    <source>
        <strain evidence="3">CGMCC 4.7106</strain>
    </source>
</reference>
<gene>
    <name evidence="2" type="ORF">ACFSSA_01045</name>
</gene>
<dbReference type="Proteomes" id="UP001597375">
    <property type="component" value="Unassembled WGS sequence"/>
</dbReference>
<evidence type="ECO:0000256" key="1">
    <source>
        <dbReference type="SAM" id="SignalP"/>
    </source>
</evidence>
<organism evidence="2 3">
    <name type="scientific">Luteolibacter algae</name>
    <dbReference type="NCBI Taxonomy" id="454151"/>
    <lineage>
        <taxon>Bacteria</taxon>
        <taxon>Pseudomonadati</taxon>
        <taxon>Verrucomicrobiota</taxon>
        <taxon>Verrucomicrobiia</taxon>
        <taxon>Verrucomicrobiales</taxon>
        <taxon>Verrucomicrobiaceae</taxon>
        <taxon>Luteolibacter</taxon>
    </lineage>
</organism>
<keyword evidence="1" id="KW-0732">Signal</keyword>
<dbReference type="NCBIfam" id="NF041384">
    <property type="entry name" value="YHS_seleno_dom"/>
    <property type="match status" value="1"/>
</dbReference>
<evidence type="ECO:0000313" key="3">
    <source>
        <dbReference type="Proteomes" id="UP001597375"/>
    </source>
</evidence>
<comment type="caution">
    <text evidence="2">The sequence shown here is derived from an EMBL/GenBank/DDBJ whole genome shotgun (WGS) entry which is preliminary data.</text>
</comment>
<sequence length="147" mass="15700">MKTLLKAMAAALILAATAHAGEKVNVSGASGIALNGYDPVAFFTEKKAVHGNPSISAKHEGATYLFASEADKKAFVAHPEKYVPQFGGYCAYGVAVGAVFPVDIETWQVRDGKLYLNLNPEILKEFNKDFAGNIAKAGENWPKVIAE</sequence>
<accession>A0ABW5D498</accession>